<dbReference type="Proteomes" id="UP000186438">
    <property type="component" value="Unassembled WGS sequence"/>
</dbReference>
<accession>A0A1Q4I229</accession>
<dbReference type="AlphaFoldDB" id="A0A1Q4I229"/>
<dbReference type="EMBL" id="MPNT01000001">
    <property type="protein sequence ID" value="OJZ76032.1"/>
    <property type="molecule type" value="Genomic_DNA"/>
</dbReference>
<dbReference type="InterPro" id="IPR002878">
    <property type="entry name" value="ChsH2_C"/>
</dbReference>
<keyword evidence="4" id="KW-1185">Reference proteome</keyword>
<evidence type="ECO:0000259" key="2">
    <source>
        <dbReference type="Pfam" id="PF12172"/>
    </source>
</evidence>
<dbReference type="Pfam" id="PF12172">
    <property type="entry name" value="zf-ChsH2"/>
    <property type="match status" value="1"/>
</dbReference>
<evidence type="ECO:0008006" key="5">
    <source>
        <dbReference type="Google" id="ProtNLM"/>
    </source>
</evidence>
<evidence type="ECO:0000313" key="4">
    <source>
        <dbReference type="Proteomes" id="UP000186438"/>
    </source>
</evidence>
<dbReference type="OrthoDB" id="7470921at2"/>
<evidence type="ECO:0000313" key="3">
    <source>
        <dbReference type="EMBL" id="OJZ76032.1"/>
    </source>
</evidence>
<dbReference type="PANTHER" id="PTHR34075">
    <property type="entry name" value="BLR3430 PROTEIN"/>
    <property type="match status" value="1"/>
</dbReference>
<dbReference type="InterPro" id="IPR022002">
    <property type="entry name" value="ChsH2_Znr"/>
</dbReference>
<sequence length="143" mass="15565">MTAAGLPVPAPSVTEETREFWEGLTKSRFLLPRCSGCASWIWYPRGFCPGCGSLDTAWQEASGRGRIYSYTVVRKSGLPGWSEAVPYVIAYVELDEGPRVMSNIIGCDPDAVTIGSPVRVVMPADDNGHALFRFQPDGDPPAR</sequence>
<gene>
    <name evidence="3" type="ORF">BRW65_00825</name>
</gene>
<name>A0A1Q4I229_9MYCO</name>
<evidence type="ECO:0000259" key="1">
    <source>
        <dbReference type="Pfam" id="PF01796"/>
    </source>
</evidence>
<comment type="caution">
    <text evidence="3">The sequence shown here is derived from an EMBL/GenBank/DDBJ whole genome shotgun (WGS) entry which is preliminary data.</text>
</comment>
<protein>
    <recommendedName>
        <fullName evidence="5">Nucleotide-binding protein</fullName>
    </recommendedName>
</protein>
<dbReference type="Pfam" id="PF01796">
    <property type="entry name" value="OB_ChsH2_C"/>
    <property type="match status" value="1"/>
</dbReference>
<dbReference type="InterPro" id="IPR012340">
    <property type="entry name" value="NA-bd_OB-fold"/>
</dbReference>
<dbReference type="PANTHER" id="PTHR34075:SF5">
    <property type="entry name" value="BLR3430 PROTEIN"/>
    <property type="match status" value="1"/>
</dbReference>
<dbReference type="STRING" id="53378.BRW65_00825"/>
<dbReference type="InterPro" id="IPR052513">
    <property type="entry name" value="Thioester_dehydratase-like"/>
</dbReference>
<dbReference type="RefSeq" id="WP_073870132.1">
    <property type="nucleotide sequence ID" value="NZ_MPNT01000001.1"/>
</dbReference>
<feature type="domain" description="ChsH2 rubredoxin-like zinc ribbon" evidence="2">
    <location>
        <begin position="21"/>
        <end position="55"/>
    </location>
</feature>
<dbReference type="Gene3D" id="6.10.30.10">
    <property type="match status" value="1"/>
</dbReference>
<reference evidence="3 4" key="1">
    <citation type="submission" date="2016-11" db="EMBL/GenBank/DDBJ databases">
        <title>Genome sequences of unsequenced Mycobacteria.</title>
        <authorList>
            <person name="Greninger A.L."/>
            <person name="Fang F."/>
            <person name="Jerome K.R."/>
        </authorList>
    </citation>
    <scope>NUCLEOTIDE SEQUENCE [LARGE SCALE GENOMIC DNA]</scope>
    <source>
        <strain evidence="3 4">M11</strain>
    </source>
</reference>
<proteinExistence type="predicted"/>
<dbReference type="SUPFAM" id="SSF50249">
    <property type="entry name" value="Nucleic acid-binding proteins"/>
    <property type="match status" value="1"/>
</dbReference>
<feature type="domain" description="ChsH2 C-terminal OB-fold" evidence="1">
    <location>
        <begin position="58"/>
        <end position="121"/>
    </location>
</feature>
<organism evidence="3 4">
    <name type="scientific">Mycobacterium paraffinicum</name>
    <dbReference type="NCBI Taxonomy" id="53378"/>
    <lineage>
        <taxon>Bacteria</taxon>
        <taxon>Bacillati</taxon>
        <taxon>Actinomycetota</taxon>
        <taxon>Actinomycetes</taxon>
        <taxon>Mycobacteriales</taxon>
        <taxon>Mycobacteriaceae</taxon>
        <taxon>Mycobacterium</taxon>
    </lineage>
</organism>